<organism evidence="3 4">
    <name type="scientific">Leucosporidium creatinivorum</name>
    <dbReference type="NCBI Taxonomy" id="106004"/>
    <lineage>
        <taxon>Eukaryota</taxon>
        <taxon>Fungi</taxon>
        <taxon>Dikarya</taxon>
        <taxon>Basidiomycota</taxon>
        <taxon>Pucciniomycotina</taxon>
        <taxon>Microbotryomycetes</taxon>
        <taxon>Leucosporidiales</taxon>
        <taxon>Leucosporidium</taxon>
    </lineage>
</organism>
<evidence type="ECO:0000256" key="2">
    <source>
        <dbReference type="SAM" id="Phobius"/>
    </source>
</evidence>
<dbReference type="AlphaFoldDB" id="A0A1Y2EQI2"/>
<accession>A0A1Y2EQI2</accession>
<dbReference type="OrthoDB" id="3257981at2759"/>
<feature type="compositionally biased region" description="Low complexity" evidence="1">
    <location>
        <begin position="70"/>
        <end position="82"/>
    </location>
</feature>
<evidence type="ECO:0000313" key="4">
    <source>
        <dbReference type="Proteomes" id="UP000193467"/>
    </source>
</evidence>
<proteinExistence type="predicted"/>
<feature type="transmembrane region" description="Helical" evidence="2">
    <location>
        <begin position="48"/>
        <end position="68"/>
    </location>
</feature>
<feature type="compositionally biased region" description="Polar residues" evidence="1">
    <location>
        <begin position="97"/>
        <end position="114"/>
    </location>
</feature>
<evidence type="ECO:0000256" key="1">
    <source>
        <dbReference type="SAM" id="MobiDB-lite"/>
    </source>
</evidence>
<keyword evidence="2" id="KW-1133">Transmembrane helix</keyword>
<feature type="compositionally biased region" description="Low complexity" evidence="1">
    <location>
        <begin position="115"/>
        <end position="138"/>
    </location>
</feature>
<sequence length="572" mass="60829">MGRASYAPTHSKDTSSDSDTDSLSSTDSEDNASPTPTPRPRTTSRPSLLWLMLAIPIVLAAGAGVVLATRSNNNSSDSTTATKEASSSLGPVDTSHRATSSGFALVTSASKTNPTSGKAAGTSSSSTAKASGSSTSSASATAASGTRKVFAHVLQGLSQDSTADEWASDIALAKAAGIDGAMNVGHDDTDSDQMALVFKTTAEAGDFVLFFSFDCNHFNTEGSSDIILSDYLVPYALNDVYYKVDGASFVSTFAGDNAATYLDGNSDITATWSALISSAESQSPSIPIYFVPCPLGDSDTILDIYDGVMRWFAWPLDDSAPSVDTDVAFVKATRAKNQTYMAPIGAFFFAHYNADTNYIFKSDDWLLPTHYQQVIEMDTQPDWIELLTWNDYSESHYLGPLHDTSILPGTNSLYVNSTFDHTPMLTLSSYYNRWYKTGSPPSIATETVIWWYRPHPTAATASSDTLDRPSDVEWLEDSLYAAVLIPEGSPASSLVFTTGGKAQESQSVSAGVNLLKVAFSAGSQSIALLDGSGNSVLLGDGWAITDSPETYNYNYWCGILPADASPSTMLSS</sequence>
<feature type="region of interest" description="Disordered" evidence="1">
    <location>
        <begin position="70"/>
        <end position="138"/>
    </location>
</feature>
<keyword evidence="3" id="KW-0378">Hydrolase</keyword>
<name>A0A1Y2EQI2_9BASI</name>
<keyword evidence="2" id="KW-0472">Membrane</keyword>
<dbReference type="InParanoid" id="A0A1Y2EQI2"/>
<dbReference type="Pfam" id="PF03659">
    <property type="entry name" value="Glyco_hydro_71"/>
    <property type="match status" value="1"/>
</dbReference>
<reference evidence="3 4" key="1">
    <citation type="submission" date="2016-07" db="EMBL/GenBank/DDBJ databases">
        <title>Pervasive Adenine N6-methylation of Active Genes in Fungi.</title>
        <authorList>
            <consortium name="DOE Joint Genome Institute"/>
            <person name="Mondo S.J."/>
            <person name="Dannebaum R.O."/>
            <person name="Kuo R.C."/>
            <person name="Labutti K."/>
            <person name="Haridas S."/>
            <person name="Kuo A."/>
            <person name="Salamov A."/>
            <person name="Ahrendt S.R."/>
            <person name="Lipzen A."/>
            <person name="Sullivan W."/>
            <person name="Andreopoulos W.B."/>
            <person name="Clum A."/>
            <person name="Lindquist E."/>
            <person name="Daum C."/>
            <person name="Ramamoorthy G.K."/>
            <person name="Gryganskyi A."/>
            <person name="Culley D."/>
            <person name="Magnuson J.K."/>
            <person name="James T.Y."/>
            <person name="O'Malley M.A."/>
            <person name="Stajich J.E."/>
            <person name="Spatafora J.W."/>
            <person name="Visel A."/>
            <person name="Grigoriev I.V."/>
        </authorList>
    </citation>
    <scope>NUCLEOTIDE SEQUENCE [LARGE SCALE GENOMIC DNA]</scope>
    <source>
        <strain evidence="3 4">62-1032</strain>
    </source>
</reference>
<dbReference type="STRING" id="106004.A0A1Y2EQI2"/>
<evidence type="ECO:0000313" key="3">
    <source>
        <dbReference type="EMBL" id="ORY73851.1"/>
    </source>
</evidence>
<keyword evidence="2" id="KW-0812">Transmembrane</keyword>
<protein>
    <submittedName>
        <fullName evidence="3">Glycosyl hydrolase family 71-domain-containing protein</fullName>
    </submittedName>
</protein>
<feature type="region of interest" description="Disordered" evidence="1">
    <location>
        <begin position="1"/>
        <end position="44"/>
    </location>
</feature>
<dbReference type="EMBL" id="MCGR01000044">
    <property type="protein sequence ID" value="ORY73851.1"/>
    <property type="molecule type" value="Genomic_DNA"/>
</dbReference>
<dbReference type="Proteomes" id="UP000193467">
    <property type="component" value="Unassembled WGS sequence"/>
</dbReference>
<comment type="caution">
    <text evidence="3">The sequence shown here is derived from an EMBL/GenBank/DDBJ whole genome shotgun (WGS) entry which is preliminary data.</text>
</comment>
<gene>
    <name evidence="3" type="ORF">BCR35DRAFT_145570</name>
</gene>
<dbReference type="Gene3D" id="3.20.20.80">
    <property type="entry name" value="Glycosidases"/>
    <property type="match status" value="1"/>
</dbReference>
<dbReference type="GO" id="GO:0051118">
    <property type="term" value="F:glucan endo-1,3-alpha-glucosidase activity"/>
    <property type="evidence" value="ECO:0007669"/>
    <property type="project" value="InterPro"/>
</dbReference>
<dbReference type="CDD" id="cd11577">
    <property type="entry name" value="GH71"/>
    <property type="match status" value="1"/>
</dbReference>
<keyword evidence="4" id="KW-1185">Reference proteome</keyword>
<dbReference type="InterPro" id="IPR005197">
    <property type="entry name" value="Glyco_hydro_71"/>
</dbReference>